<reference evidence="2 4" key="2">
    <citation type="submission" date="2018-11" db="EMBL/GenBank/DDBJ databases">
        <authorList>
            <consortium name="Pathogen Informatics"/>
        </authorList>
    </citation>
    <scope>NUCLEOTIDE SEQUENCE [LARGE SCALE GENOMIC DNA]</scope>
</reference>
<protein>
    <submittedName>
        <fullName evidence="5">Secreted protein</fullName>
    </submittedName>
</protein>
<organism evidence="3 5">
    <name type="scientific">Dracunculus medinensis</name>
    <name type="common">Guinea worm</name>
    <dbReference type="NCBI Taxonomy" id="318479"/>
    <lineage>
        <taxon>Eukaryota</taxon>
        <taxon>Metazoa</taxon>
        <taxon>Ecdysozoa</taxon>
        <taxon>Nematoda</taxon>
        <taxon>Chromadorea</taxon>
        <taxon>Rhabditida</taxon>
        <taxon>Spirurina</taxon>
        <taxon>Dracunculoidea</taxon>
        <taxon>Dracunculidae</taxon>
        <taxon>Dracunculus</taxon>
    </lineage>
</organism>
<evidence type="ECO:0000313" key="5">
    <source>
        <dbReference type="WBParaSite" id="DME_0000987601-mRNA-1"/>
    </source>
</evidence>
<dbReference type="EMBL" id="UYYG01000135">
    <property type="protein sequence ID" value="VDN53480.1"/>
    <property type="molecule type" value="Genomic_DNA"/>
</dbReference>
<keyword evidence="4" id="KW-1185">Reference proteome</keyword>
<dbReference type="Proteomes" id="UP000274756">
    <property type="component" value="Unassembled WGS sequence"/>
</dbReference>
<keyword evidence="1" id="KW-0732">Signal</keyword>
<reference evidence="5" key="1">
    <citation type="submission" date="2017-02" db="UniProtKB">
        <authorList>
            <consortium name="WormBaseParasite"/>
        </authorList>
    </citation>
    <scope>IDENTIFICATION</scope>
</reference>
<evidence type="ECO:0000313" key="3">
    <source>
        <dbReference type="Proteomes" id="UP000038040"/>
    </source>
</evidence>
<name>A0A0N4UPI6_DRAME</name>
<evidence type="ECO:0000313" key="4">
    <source>
        <dbReference type="Proteomes" id="UP000274756"/>
    </source>
</evidence>
<gene>
    <name evidence="2" type="ORF">DME_LOCUS3453</name>
</gene>
<accession>A0A0N4UPI6</accession>
<dbReference type="WBParaSite" id="DME_0000987601-mRNA-1">
    <property type="protein sequence ID" value="DME_0000987601-mRNA-1"/>
    <property type="gene ID" value="DME_0000987601"/>
</dbReference>
<sequence length="79" mass="9388">MNSCTLLLIASVTMFTSCESFWWNNRNYIRFRKPDDVWQPPFRTIMCGSFPLKVRLDADVEEVCKGYLERLRTIGELYD</sequence>
<proteinExistence type="predicted"/>
<dbReference type="AlphaFoldDB" id="A0A0N4UPI6"/>
<dbReference type="Proteomes" id="UP000038040">
    <property type="component" value="Unplaced"/>
</dbReference>
<feature type="chain" id="PRO_5041039251" evidence="1">
    <location>
        <begin position="21"/>
        <end position="79"/>
    </location>
</feature>
<evidence type="ECO:0000256" key="1">
    <source>
        <dbReference type="SAM" id="SignalP"/>
    </source>
</evidence>
<dbReference type="OrthoDB" id="5778723at2759"/>
<evidence type="ECO:0000313" key="2">
    <source>
        <dbReference type="EMBL" id="VDN53480.1"/>
    </source>
</evidence>
<feature type="signal peptide" evidence="1">
    <location>
        <begin position="1"/>
        <end position="20"/>
    </location>
</feature>